<organism evidence="2 3">
    <name type="scientific">Geodia barretti</name>
    <name type="common">Barrett's horny sponge</name>
    <dbReference type="NCBI Taxonomy" id="519541"/>
    <lineage>
        <taxon>Eukaryota</taxon>
        <taxon>Metazoa</taxon>
        <taxon>Porifera</taxon>
        <taxon>Demospongiae</taxon>
        <taxon>Heteroscleromorpha</taxon>
        <taxon>Tetractinellida</taxon>
        <taxon>Astrophorina</taxon>
        <taxon>Geodiidae</taxon>
        <taxon>Geodia</taxon>
    </lineage>
</organism>
<name>A0AA35QW45_GEOBA</name>
<dbReference type="EMBL" id="CASHTH010000210">
    <property type="protein sequence ID" value="CAI7994246.1"/>
    <property type="molecule type" value="Genomic_DNA"/>
</dbReference>
<feature type="coiled-coil region" evidence="1">
    <location>
        <begin position="36"/>
        <end position="88"/>
    </location>
</feature>
<dbReference type="SUPFAM" id="SSF57997">
    <property type="entry name" value="Tropomyosin"/>
    <property type="match status" value="1"/>
</dbReference>
<protein>
    <submittedName>
        <fullName evidence="2">Uncharacterized protein</fullName>
    </submittedName>
</protein>
<keyword evidence="3" id="KW-1185">Reference proteome</keyword>
<reference evidence="2" key="1">
    <citation type="submission" date="2023-03" db="EMBL/GenBank/DDBJ databases">
        <authorList>
            <person name="Steffen K."/>
            <person name="Cardenas P."/>
        </authorList>
    </citation>
    <scope>NUCLEOTIDE SEQUENCE</scope>
</reference>
<dbReference type="Proteomes" id="UP001174909">
    <property type="component" value="Unassembled WGS sequence"/>
</dbReference>
<gene>
    <name evidence="2" type="ORF">GBAR_LOCUS1414</name>
</gene>
<keyword evidence="1" id="KW-0175">Coiled coil</keyword>
<sequence>MEQIKSLQSNFTAELGAMKRKLSDTEDRQHKHLEAFEIMQQALNIAEEKLENATDKISLLEENHVAAVKKMEEELIATNEQLHNAIVRIEVLESELSIAGGAIVTLNATKASVVAVSEVTDRLSLLDREKASRAEFVVLSANLTLLAEVSTQAHKDIRQELNELSNTALNQTHHDQLEEFIAIFASTKANQSNFEILVSRVATLQNSTDELSQTLEYTTGELEVDIQDLFTVAHNATLAVASISDQVAVLKTTKVERAEFDSLSANLTSLRSTTSRIDQKLRYDIDDLATYYQSNATAHVNMFAETKATV</sequence>
<proteinExistence type="predicted"/>
<evidence type="ECO:0000313" key="2">
    <source>
        <dbReference type="EMBL" id="CAI7994246.1"/>
    </source>
</evidence>
<evidence type="ECO:0000313" key="3">
    <source>
        <dbReference type="Proteomes" id="UP001174909"/>
    </source>
</evidence>
<dbReference type="AlphaFoldDB" id="A0AA35QW45"/>
<accession>A0AA35QW45</accession>
<evidence type="ECO:0000256" key="1">
    <source>
        <dbReference type="SAM" id="Coils"/>
    </source>
</evidence>
<comment type="caution">
    <text evidence="2">The sequence shown here is derived from an EMBL/GenBank/DDBJ whole genome shotgun (WGS) entry which is preliminary data.</text>
</comment>